<feature type="region of interest" description="Disordered" evidence="1">
    <location>
        <begin position="61"/>
        <end position="80"/>
    </location>
</feature>
<feature type="compositionally biased region" description="Basic residues" evidence="1">
    <location>
        <begin position="17"/>
        <end position="29"/>
    </location>
</feature>
<evidence type="ECO:0000256" key="1">
    <source>
        <dbReference type="SAM" id="MobiDB-lite"/>
    </source>
</evidence>
<evidence type="ECO:0000313" key="3">
    <source>
        <dbReference type="Proteomes" id="UP001187192"/>
    </source>
</evidence>
<organism evidence="2 3">
    <name type="scientific">Ficus carica</name>
    <name type="common">Common fig</name>
    <dbReference type="NCBI Taxonomy" id="3494"/>
    <lineage>
        <taxon>Eukaryota</taxon>
        <taxon>Viridiplantae</taxon>
        <taxon>Streptophyta</taxon>
        <taxon>Embryophyta</taxon>
        <taxon>Tracheophyta</taxon>
        <taxon>Spermatophyta</taxon>
        <taxon>Magnoliopsida</taxon>
        <taxon>eudicotyledons</taxon>
        <taxon>Gunneridae</taxon>
        <taxon>Pentapetalae</taxon>
        <taxon>rosids</taxon>
        <taxon>fabids</taxon>
        <taxon>Rosales</taxon>
        <taxon>Moraceae</taxon>
        <taxon>Ficeae</taxon>
        <taxon>Ficus</taxon>
    </lineage>
</organism>
<keyword evidence="3" id="KW-1185">Reference proteome</keyword>
<sequence length="80" mass="9254">MEEIKTEEQLIGNKPPSKCRRRSLRRRHDKQPNSPFRQRLPTHPPILTSPPSLQRWRKLLLRPFKGGASSSSGHPDKSYG</sequence>
<protein>
    <submittedName>
        <fullName evidence="2">Uncharacterized protein</fullName>
    </submittedName>
</protein>
<dbReference type="Proteomes" id="UP001187192">
    <property type="component" value="Unassembled WGS sequence"/>
</dbReference>
<dbReference type="EMBL" id="BTGU01000026">
    <property type="protein sequence ID" value="GMN47629.1"/>
    <property type="molecule type" value="Genomic_DNA"/>
</dbReference>
<name>A0AA88A868_FICCA</name>
<comment type="caution">
    <text evidence="2">The sequence shown here is derived from an EMBL/GenBank/DDBJ whole genome shotgun (WGS) entry which is preliminary data.</text>
</comment>
<feature type="region of interest" description="Disordered" evidence="1">
    <location>
        <begin position="1"/>
        <end position="52"/>
    </location>
</feature>
<evidence type="ECO:0000313" key="2">
    <source>
        <dbReference type="EMBL" id="GMN47629.1"/>
    </source>
</evidence>
<dbReference type="AlphaFoldDB" id="A0AA88A868"/>
<gene>
    <name evidence="2" type="ORF">TIFTF001_016815</name>
</gene>
<accession>A0AA88A868</accession>
<reference evidence="2" key="1">
    <citation type="submission" date="2023-07" db="EMBL/GenBank/DDBJ databases">
        <title>draft genome sequence of fig (Ficus carica).</title>
        <authorList>
            <person name="Takahashi T."/>
            <person name="Nishimura K."/>
        </authorList>
    </citation>
    <scope>NUCLEOTIDE SEQUENCE</scope>
</reference>
<proteinExistence type="predicted"/>